<dbReference type="PROSITE" id="PS51257">
    <property type="entry name" value="PROKAR_LIPOPROTEIN"/>
    <property type="match status" value="1"/>
</dbReference>
<evidence type="ECO:0008006" key="3">
    <source>
        <dbReference type="Google" id="ProtNLM"/>
    </source>
</evidence>
<dbReference type="RefSeq" id="WP_379835638.1">
    <property type="nucleotide sequence ID" value="NZ_JBHRYQ010000001.1"/>
</dbReference>
<dbReference type="EMBL" id="JBHRYQ010000001">
    <property type="protein sequence ID" value="MFC3809955.1"/>
    <property type="molecule type" value="Genomic_DNA"/>
</dbReference>
<sequence length="147" mass="16060">MKNIILILCISVFIFSCKDKSGVTPTKTTAEVLVQNSWQLDRYSDENGKTISNSSLNIQALALYGLIFEFRANQETRASDKLTKNIVNKGTWALNADSTQMKINIDGFNGNFGIVSAVQGKLILNSGTDGFLSGVGSNIRLEFSESK</sequence>
<proteinExistence type="predicted"/>
<accession>A0ABV7YSD8</accession>
<reference evidence="2" key="1">
    <citation type="journal article" date="2019" name="Int. J. Syst. Evol. Microbiol.">
        <title>The Global Catalogue of Microorganisms (GCM) 10K type strain sequencing project: providing services to taxonomists for standard genome sequencing and annotation.</title>
        <authorList>
            <consortium name="The Broad Institute Genomics Platform"/>
            <consortium name="The Broad Institute Genome Sequencing Center for Infectious Disease"/>
            <person name="Wu L."/>
            <person name="Ma J."/>
        </authorList>
    </citation>
    <scope>NUCLEOTIDE SEQUENCE [LARGE SCALE GENOMIC DNA]</scope>
    <source>
        <strain evidence="2">CECT 7956</strain>
    </source>
</reference>
<evidence type="ECO:0000313" key="1">
    <source>
        <dbReference type="EMBL" id="MFC3809955.1"/>
    </source>
</evidence>
<gene>
    <name evidence="1" type="ORF">ACFOOI_04770</name>
</gene>
<name>A0ABV7YSD8_9BACT</name>
<comment type="caution">
    <text evidence="1">The sequence shown here is derived from an EMBL/GenBank/DDBJ whole genome shotgun (WGS) entry which is preliminary data.</text>
</comment>
<evidence type="ECO:0000313" key="2">
    <source>
        <dbReference type="Proteomes" id="UP001595616"/>
    </source>
</evidence>
<organism evidence="1 2">
    <name type="scientific">Lacihabitans lacunae</name>
    <dbReference type="NCBI Taxonomy" id="1028214"/>
    <lineage>
        <taxon>Bacteria</taxon>
        <taxon>Pseudomonadati</taxon>
        <taxon>Bacteroidota</taxon>
        <taxon>Cytophagia</taxon>
        <taxon>Cytophagales</taxon>
        <taxon>Leadbetterellaceae</taxon>
        <taxon>Lacihabitans</taxon>
    </lineage>
</organism>
<protein>
    <recommendedName>
        <fullName evidence="3">Lipocalin-like domain-containing protein</fullName>
    </recommendedName>
</protein>
<dbReference type="Proteomes" id="UP001595616">
    <property type="component" value="Unassembled WGS sequence"/>
</dbReference>
<keyword evidence="2" id="KW-1185">Reference proteome</keyword>